<protein>
    <submittedName>
        <fullName evidence="1">Uncharacterized protein</fullName>
    </submittedName>
</protein>
<organism evidence="1">
    <name type="scientific">Arundo donax</name>
    <name type="common">Giant reed</name>
    <name type="synonym">Donax arundinaceus</name>
    <dbReference type="NCBI Taxonomy" id="35708"/>
    <lineage>
        <taxon>Eukaryota</taxon>
        <taxon>Viridiplantae</taxon>
        <taxon>Streptophyta</taxon>
        <taxon>Embryophyta</taxon>
        <taxon>Tracheophyta</taxon>
        <taxon>Spermatophyta</taxon>
        <taxon>Magnoliopsida</taxon>
        <taxon>Liliopsida</taxon>
        <taxon>Poales</taxon>
        <taxon>Poaceae</taxon>
        <taxon>PACMAD clade</taxon>
        <taxon>Arundinoideae</taxon>
        <taxon>Arundineae</taxon>
        <taxon>Arundo</taxon>
    </lineage>
</organism>
<name>A0A0A9E1M8_ARUDO</name>
<dbReference type="AlphaFoldDB" id="A0A0A9E1M8"/>
<proteinExistence type="predicted"/>
<sequence>MMIRKKNIELTYGVFKALEQAKILVLHAQKHLSATISGKYSISNYRI</sequence>
<evidence type="ECO:0000313" key="1">
    <source>
        <dbReference type="EMBL" id="JAD91820.1"/>
    </source>
</evidence>
<reference evidence="1" key="2">
    <citation type="journal article" date="2015" name="Data Brief">
        <title>Shoot transcriptome of the giant reed, Arundo donax.</title>
        <authorList>
            <person name="Barrero R.A."/>
            <person name="Guerrero F.D."/>
            <person name="Moolhuijzen P."/>
            <person name="Goolsby J.A."/>
            <person name="Tidwell J."/>
            <person name="Bellgard S.E."/>
            <person name="Bellgard M.I."/>
        </authorList>
    </citation>
    <scope>NUCLEOTIDE SEQUENCE</scope>
    <source>
        <tissue evidence="1">Shoot tissue taken approximately 20 cm above the soil surface</tissue>
    </source>
</reference>
<reference evidence="1" key="1">
    <citation type="submission" date="2014-09" db="EMBL/GenBank/DDBJ databases">
        <authorList>
            <person name="Magalhaes I.L.F."/>
            <person name="Oliveira U."/>
            <person name="Santos F.R."/>
            <person name="Vidigal T.H.D.A."/>
            <person name="Brescovit A.D."/>
            <person name="Santos A.J."/>
        </authorList>
    </citation>
    <scope>NUCLEOTIDE SEQUENCE</scope>
    <source>
        <tissue evidence="1">Shoot tissue taken approximately 20 cm above the soil surface</tissue>
    </source>
</reference>
<dbReference type="EMBL" id="GBRH01206075">
    <property type="protein sequence ID" value="JAD91820.1"/>
    <property type="molecule type" value="Transcribed_RNA"/>
</dbReference>
<accession>A0A0A9E1M8</accession>